<evidence type="ECO:0000313" key="1">
    <source>
        <dbReference type="EMBL" id="PXX37902.1"/>
    </source>
</evidence>
<keyword evidence="2" id="KW-1185">Reference proteome</keyword>
<dbReference type="EMBL" id="QJKB01000014">
    <property type="protein sequence ID" value="PXX37902.1"/>
    <property type="molecule type" value="Genomic_DNA"/>
</dbReference>
<proteinExistence type="predicted"/>
<name>A0A318JBS0_9BURK</name>
<accession>A0A318JBS0</accession>
<dbReference type="AlphaFoldDB" id="A0A318JBS0"/>
<dbReference type="RefSeq" id="WP_110257870.1">
    <property type="nucleotide sequence ID" value="NZ_QJKB01000014.1"/>
</dbReference>
<comment type="caution">
    <text evidence="1">The sequence shown here is derived from an EMBL/GenBank/DDBJ whole genome shotgun (WGS) entry which is preliminary data.</text>
</comment>
<evidence type="ECO:0000313" key="2">
    <source>
        <dbReference type="Proteomes" id="UP000247792"/>
    </source>
</evidence>
<protein>
    <submittedName>
        <fullName evidence="1">Uncharacterized protein</fullName>
    </submittedName>
</protein>
<dbReference type="OrthoDB" id="10000828at2"/>
<sequence>MKFINLNGDKVTVTACACALAGFGTEFKVEHEAAHETQFEARQDSLSYTDDLSTDTSLLHVHARTQCSHLHW</sequence>
<gene>
    <name evidence="1" type="ORF">DFR42_11461</name>
</gene>
<organism evidence="1 2">
    <name type="scientific">Undibacterium pigrum</name>
    <dbReference type="NCBI Taxonomy" id="401470"/>
    <lineage>
        <taxon>Bacteria</taxon>
        <taxon>Pseudomonadati</taxon>
        <taxon>Pseudomonadota</taxon>
        <taxon>Betaproteobacteria</taxon>
        <taxon>Burkholderiales</taxon>
        <taxon>Oxalobacteraceae</taxon>
        <taxon>Undibacterium</taxon>
    </lineage>
</organism>
<dbReference type="Proteomes" id="UP000247792">
    <property type="component" value="Unassembled WGS sequence"/>
</dbReference>
<reference evidence="1 2" key="1">
    <citation type="submission" date="2018-05" db="EMBL/GenBank/DDBJ databases">
        <title>Genomic Encyclopedia of Type Strains, Phase IV (KMG-IV): sequencing the most valuable type-strain genomes for metagenomic binning, comparative biology and taxonomic classification.</title>
        <authorList>
            <person name="Goeker M."/>
        </authorList>
    </citation>
    <scope>NUCLEOTIDE SEQUENCE [LARGE SCALE GENOMIC DNA]</scope>
    <source>
        <strain evidence="1 2">DSM 19792</strain>
    </source>
</reference>